<feature type="domain" description="DUF1990" evidence="1">
    <location>
        <begin position="63"/>
        <end position="169"/>
    </location>
</feature>
<dbReference type="Pfam" id="PF09348">
    <property type="entry name" value="DUF1990"/>
    <property type="match status" value="1"/>
</dbReference>
<name>A0ABQ2CU55_9DEIO</name>
<dbReference type="InterPro" id="IPR018960">
    <property type="entry name" value="DUF1990"/>
</dbReference>
<dbReference type="RefSeq" id="WP_188999018.1">
    <property type="nucleotide sequence ID" value="NZ_BMOD01000001.1"/>
</dbReference>
<evidence type="ECO:0000313" key="2">
    <source>
        <dbReference type="EMBL" id="GGJ20916.1"/>
    </source>
</evidence>
<evidence type="ECO:0000313" key="3">
    <source>
        <dbReference type="Proteomes" id="UP000632222"/>
    </source>
</evidence>
<sequence>MEQTRKHALPLLLLALLGVLGFLWWSRPTARRSPLQLADEGHGPLIYRSYWLDIQNARVPAHQLFEKITEDVSAFCPGLLADFTKTRGAEDFLKVGDEYDIRIFGPWNGRVRVVEMEGHAFTLATLKPHPEAGQIRFELERQGEGLRFSISSQARSRDALVHLAYRFLGGNRVQQEAWKTFCERVQEASGGEAAGEFHAETRELATPPQVQEVS</sequence>
<dbReference type="EMBL" id="BMOD01000001">
    <property type="protein sequence ID" value="GGJ20916.1"/>
    <property type="molecule type" value="Genomic_DNA"/>
</dbReference>
<dbReference type="Proteomes" id="UP000632222">
    <property type="component" value="Unassembled WGS sequence"/>
</dbReference>
<proteinExistence type="predicted"/>
<organism evidence="2 3">
    <name type="scientific">Deinococcus roseus</name>
    <dbReference type="NCBI Taxonomy" id="392414"/>
    <lineage>
        <taxon>Bacteria</taxon>
        <taxon>Thermotogati</taxon>
        <taxon>Deinococcota</taxon>
        <taxon>Deinococci</taxon>
        <taxon>Deinococcales</taxon>
        <taxon>Deinococcaceae</taxon>
        <taxon>Deinococcus</taxon>
    </lineage>
</organism>
<comment type="caution">
    <text evidence="2">The sequence shown here is derived from an EMBL/GenBank/DDBJ whole genome shotgun (WGS) entry which is preliminary data.</text>
</comment>
<reference evidence="3" key="1">
    <citation type="journal article" date="2019" name="Int. J. Syst. Evol. Microbiol.">
        <title>The Global Catalogue of Microorganisms (GCM) 10K type strain sequencing project: providing services to taxonomists for standard genome sequencing and annotation.</title>
        <authorList>
            <consortium name="The Broad Institute Genomics Platform"/>
            <consortium name="The Broad Institute Genome Sequencing Center for Infectious Disease"/>
            <person name="Wu L."/>
            <person name="Ma J."/>
        </authorList>
    </citation>
    <scope>NUCLEOTIDE SEQUENCE [LARGE SCALE GENOMIC DNA]</scope>
    <source>
        <strain evidence="3">JCM 14370</strain>
    </source>
</reference>
<protein>
    <recommendedName>
        <fullName evidence="1">DUF1990 domain-containing protein</fullName>
    </recommendedName>
</protein>
<evidence type="ECO:0000259" key="1">
    <source>
        <dbReference type="Pfam" id="PF09348"/>
    </source>
</evidence>
<accession>A0ABQ2CU55</accession>
<gene>
    <name evidence="2" type="ORF">GCM10008938_03940</name>
</gene>
<keyword evidence="3" id="KW-1185">Reference proteome</keyword>